<feature type="coiled-coil region" evidence="1">
    <location>
        <begin position="64"/>
        <end position="116"/>
    </location>
</feature>
<dbReference type="AlphaFoldDB" id="A0A381XR58"/>
<dbReference type="EMBL" id="UINC01016081">
    <property type="protein sequence ID" value="SVA67249.1"/>
    <property type="molecule type" value="Genomic_DNA"/>
</dbReference>
<accession>A0A381XR58</accession>
<keyword evidence="1" id="KW-0175">Coiled coil</keyword>
<evidence type="ECO:0000313" key="2">
    <source>
        <dbReference type="EMBL" id="SVA67249.1"/>
    </source>
</evidence>
<reference evidence="2" key="1">
    <citation type="submission" date="2018-05" db="EMBL/GenBank/DDBJ databases">
        <authorList>
            <person name="Lanie J.A."/>
            <person name="Ng W.-L."/>
            <person name="Kazmierczak K.M."/>
            <person name="Andrzejewski T.M."/>
            <person name="Davidsen T.M."/>
            <person name="Wayne K.J."/>
            <person name="Tettelin H."/>
            <person name="Glass J.I."/>
            <person name="Rusch D."/>
            <person name="Podicherti R."/>
            <person name="Tsui H.-C.T."/>
            <person name="Winkler M.E."/>
        </authorList>
    </citation>
    <scope>NUCLEOTIDE SEQUENCE</scope>
</reference>
<organism evidence="2">
    <name type="scientific">marine metagenome</name>
    <dbReference type="NCBI Taxonomy" id="408172"/>
    <lineage>
        <taxon>unclassified sequences</taxon>
        <taxon>metagenomes</taxon>
        <taxon>ecological metagenomes</taxon>
    </lineage>
</organism>
<feature type="non-terminal residue" evidence="2">
    <location>
        <position position="194"/>
    </location>
</feature>
<protein>
    <submittedName>
        <fullName evidence="2">Uncharacterized protein</fullName>
    </submittedName>
</protein>
<name>A0A381XR58_9ZZZZ</name>
<proteinExistence type="predicted"/>
<gene>
    <name evidence="2" type="ORF">METZ01_LOCUS120103</name>
</gene>
<sequence length="194" mass="21808">MGTPVQAMDCEWVSKLKTNSGTEILREEYEQLLKKIASYSVCIDKKIKNILSEMASSATEGTNRAQLILTLEEKLRKVKNADENINQQLLQQEQQYDQFREEVASLDETFKKLIESLELALATQMKGLEGVDDELKSKLESTANQIKKLSASLTDTDKKMGNELSELNKTLATQMRGLEGVDDELKSKLESTAN</sequence>
<evidence type="ECO:0000256" key="1">
    <source>
        <dbReference type="SAM" id="Coils"/>
    </source>
</evidence>